<dbReference type="RefSeq" id="WP_201374787.1">
    <property type="nucleotide sequence ID" value="NZ_BNJG01000003.1"/>
</dbReference>
<evidence type="ECO:0000256" key="3">
    <source>
        <dbReference type="ARBA" id="ARBA00023163"/>
    </source>
</evidence>
<dbReference type="Proteomes" id="UP000654345">
    <property type="component" value="Unassembled WGS sequence"/>
</dbReference>
<dbReference type="InterPro" id="IPR036388">
    <property type="entry name" value="WH-like_DNA-bd_sf"/>
</dbReference>
<dbReference type="EMBL" id="BNJG01000003">
    <property type="protein sequence ID" value="GHO58513.1"/>
    <property type="molecule type" value="Genomic_DNA"/>
</dbReference>
<dbReference type="PANTHER" id="PTHR43132:SF2">
    <property type="entry name" value="ARSENICAL RESISTANCE OPERON REPRESSOR ARSR-RELATED"/>
    <property type="match status" value="1"/>
</dbReference>
<evidence type="ECO:0000256" key="1">
    <source>
        <dbReference type="ARBA" id="ARBA00023015"/>
    </source>
</evidence>
<dbReference type="SUPFAM" id="SSF46785">
    <property type="entry name" value="Winged helix' DNA-binding domain"/>
    <property type="match status" value="1"/>
</dbReference>
<evidence type="ECO:0000256" key="2">
    <source>
        <dbReference type="ARBA" id="ARBA00023125"/>
    </source>
</evidence>
<dbReference type="PANTHER" id="PTHR43132">
    <property type="entry name" value="ARSENICAL RESISTANCE OPERON REPRESSOR ARSR-RELATED"/>
    <property type="match status" value="1"/>
</dbReference>
<organism evidence="5 6">
    <name type="scientific">Ktedonobacter robiniae</name>
    <dbReference type="NCBI Taxonomy" id="2778365"/>
    <lineage>
        <taxon>Bacteria</taxon>
        <taxon>Bacillati</taxon>
        <taxon>Chloroflexota</taxon>
        <taxon>Ktedonobacteria</taxon>
        <taxon>Ktedonobacterales</taxon>
        <taxon>Ktedonobacteraceae</taxon>
        <taxon>Ktedonobacter</taxon>
    </lineage>
</organism>
<protein>
    <submittedName>
        <fullName evidence="5">Transcriptional regulator</fullName>
    </submittedName>
</protein>
<evidence type="ECO:0000259" key="4">
    <source>
        <dbReference type="PROSITE" id="PS50987"/>
    </source>
</evidence>
<evidence type="ECO:0000313" key="6">
    <source>
        <dbReference type="Proteomes" id="UP000654345"/>
    </source>
</evidence>
<dbReference type="Gene3D" id="1.10.10.10">
    <property type="entry name" value="Winged helix-like DNA-binding domain superfamily/Winged helix DNA-binding domain"/>
    <property type="match status" value="1"/>
</dbReference>
<dbReference type="CDD" id="cd00090">
    <property type="entry name" value="HTH_ARSR"/>
    <property type="match status" value="1"/>
</dbReference>
<keyword evidence="6" id="KW-1185">Reference proteome</keyword>
<accession>A0ABQ3V0G3</accession>
<dbReference type="SMART" id="SM00418">
    <property type="entry name" value="HTH_ARSR"/>
    <property type="match status" value="1"/>
</dbReference>
<keyword evidence="3" id="KW-0804">Transcription</keyword>
<dbReference type="PROSITE" id="PS50987">
    <property type="entry name" value="HTH_ARSR_2"/>
    <property type="match status" value="1"/>
</dbReference>
<keyword evidence="2" id="KW-0238">DNA-binding</keyword>
<comment type="caution">
    <text evidence="5">The sequence shown here is derived from an EMBL/GenBank/DDBJ whole genome shotgun (WGS) entry which is preliminary data.</text>
</comment>
<gene>
    <name evidence="5" type="ORF">KSB_69880</name>
</gene>
<dbReference type="InterPro" id="IPR011991">
    <property type="entry name" value="ArsR-like_HTH"/>
</dbReference>
<dbReference type="InterPro" id="IPR036390">
    <property type="entry name" value="WH_DNA-bd_sf"/>
</dbReference>
<evidence type="ECO:0000313" key="5">
    <source>
        <dbReference type="EMBL" id="GHO58513.1"/>
    </source>
</evidence>
<reference evidence="5 6" key="1">
    <citation type="journal article" date="2021" name="Int. J. Syst. Evol. Microbiol.">
        <title>Reticulibacter mediterranei gen. nov., sp. nov., within the new family Reticulibacteraceae fam. nov., and Ktedonospora formicarum gen. nov., sp. nov., Ktedonobacter robiniae sp. nov., Dictyobacter formicarum sp. nov. and Dictyobacter arantiisoli sp. nov., belonging to the class Ktedonobacteria.</title>
        <authorList>
            <person name="Yabe S."/>
            <person name="Zheng Y."/>
            <person name="Wang C.M."/>
            <person name="Sakai Y."/>
            <person name="Abe K."/>
            <person name="Yokota A."/>
            <person name="Donadio S."/>
            <person name="Cavaletti L."/>
            <person name="Monciardini P."/>
        </authorList>
    </citation>
    <scope>NUCLEOTIDE SEQUENCE [LARGE SCALE GENOMIC DNA]</scope>
    <source>
        <strain evidence="5 6">SOSP1-30</strain>
    </source>
</reference>
<dbReference type="InterPro" id="IPR001845">
    <property type="entry name" value="HTH_ArsR_DNA-bd_dom"/>
</dbReference>
<sequence length="122" mass="13690">MEEEKRPSLAKIAGALSDPIRLQILDILAKGRDASCVSSPHPSLPQAVCPYLDLLPKLGNISTSKLSYHLKELRQAGLLEEYRLGKQVFYLVNHKTLEHLLETIKARYLSPSVPFLHDSTEK</sequence>
<keyword evidence="1" id="KW-0805">Transcription regulation</keyword>
<name>A0ABQ3V0G3_9CHLR</name>
<proteinExistence type="predicted"/>
<feature type="domain" description="HTH arsR-type" evidence="4">
    <location>
        <begin position="1"/>
        <end position="112"/>
    </location>
</feature>
<dbReference type="InterPro" id="IPR051011">
    <property type="entry name" value="Metal_resp_trans_reg"/>
</dbReference>